<dbReference type="InterPro" id="IPR024910">
    <property type="entry name" value="Enoyl-CoA_Rdtase_cat_dom"/>
</dbReference>
<evidence type="ECO:0000256" key="12">
    <source>
        <dbReference type="ARBA" id="ARBA00048302"/>
    </source>
</evidence>
<evidence type="ECO:0000256" key="3">
    <source>
        <dbReference type="ARBA" id="ARBA00011983"/>
    </source>
</evidence>
<keyword evidence="5" id="KW-0444">Lipid biosynthesis</keyword>
<dbReference type="EC" id="1.3.1.44" evidence="3"/>
<dbReference type="InterPro" id="IPR006162">
    <property type="entry name" value="Ppantetheine_attach_site"/>
</dbReference>
<dbReference type="PANTHER" id="PTHR37480:SF1">
    <property type="entry name" value="ENOYL-[ACYL-CARRIER-PROTEIN] REDUCTASE [NADH]"/>
    <property type="match status" value="1"/>
</dbReference>
<dbReference type="PROSITE" id="PS00012">
    <property type="entry name" value="PHOSPHOPANTETHEINE"/>
    <property type="match status" value="1"/>
</dbReference>
<dbReference type="Pfam" id="PF07055">
    <property type="entry name" value="Eno-Rase_FAD_bd"/>
    <property type="match status" value="1"/>
</dbReference>
<dbReference type="EMBL" id="JBICBM010000015">
    <property type="protein sequence ID" value="MFF9885709.1"/>
    <property type="molecule type" value="Genomic_DNA"/>
</dbReference>
<dbReference type="InterPro" id="IPR050048">
    <property type="entry name" value="FabV-like_NADH_b"/>
</dbReference>
<dbReference type="InterPro" id="IPR036291">
    <property type="entry name" value="NAD(P)-bd_dom_sf"/>
</dbReference>
<dbReference type="Pfam" id="PF12241">
    <property type="entry name" value="Enoyl_reductase"/>
    <property type="match status" value="1"/>
</dbReference>
<evidence type="ECO:0000256" key="1">
    <source>
        <dbReference type="ARBA" id="ARBA00005189"/>
    </source>
</evidence>
<keyword evidence="7" id="KW-0276">Fatty acid metabolism</keyword>
<dbReference type="InterPro" id="IPR024906">
    <property type="entry name" value="Eno_Rdtase_FAD-bd_dom"/>
</dbReference>
<keyword evidence="10" id="KW-0443">Lipid metabolism</keyword>
<evidence type="ECO:0000256" key="7">
    <source>
        <dbReference type="ARBA" id="ARBA00022832"/>
    </source>
</evidence>
<dbReference type="SUPFAM" id="SSF47336">
    <property type="entry name" value="ACP-like"/>
    <property type="match status" value="1"/>
</dbReference>
<reference evidence="14 15" key="1">
    <citation type="submission" date="2024-10" db="EMBL/GenBank/DDBJ databases">
        <title>The Natural Products Discovery Center: Release of the First 8490 Sequenced Strains for Exploring Actinobacteria Biosynthetic Diversity.</title>
        <authorList>
            <person name="Kalkreuter E."/>
            <person name="Kautsar S.A."/>
            <person name="Yang D."/>
            <person name="Bader C.D."/>
            <person name="Teijaro C.N."/>
            <person name="Fluegel L."/>
            <person name="Davis C.M."/>
            <person name="Simpson J.R."/>
            <person name="Lauterbach L."/>
            <person name="Steele A.D."/>
            <person name="Gui C."/>
            <person name="Meng S."/>
            <person name="Li G."/>
            <person name="Viehrig K."/>
            <person name="Ye F."/>
            <person name="Su P."/>
            <person name="Kiefer A.F."/>
            <person name="Nichols A."/>
            <person name="Cepeda A.J."/>
            <person name="Yan W."/>
            <person name="Fan B."/>
            <person name="Jiang Y."/>
            <person name="Adhikari A."/>
            <person name="Zheng C.-J."/>
            <person name="Schuster L."/>
            <person name="Cowan T.M."/>
            <person name="Smanski M.J."/>
            <person name="Chevrette M.G."/>
            <person name="De Carvalho L.P.S."/>
            <person name="Shen B."/>
        </authorList>
    </citation>
    <scope>NUCLEOTIDE SEQUENCE [LARGE SCALE GENOMIC DNA]</scope>
    <source>
        <strain evidence="14 15">NPDC013366</strain>
    </source>
</reference>
<dbReference type="PANTHER" id="PTHR37480">
    <property type="entry name" value="ENOYL-[ACYL-CARRIER-PROTEIN] REDUCTASE [NADH]"/>
    <property type="match status" value="1"/>
</dbReference>
<dbReference type="Pfam" id="PF12242">
    <property type="entry name" value="Eno-Rase_NADH_b"/>
    <property type="match status" value="1"/>
</dbReference>
<protein>
    <recommendedName>
        <fullName evidence="3">trans-2-enoyl-CoA reductase (NAD(+))</fullName>
        <ecNumber evidence="3">1.3.1.44</ecNumber>
    </recommendedName>
</protein>
<evidence type="ECO:0000256" key="11">
    <source>
        <dbReference type="ARBA" id="ARBA00023160"/>
    </source>
</evidence>
<evidence type="ECO:0000256" key="2">
    <source>
        <dbReference type="ARBA" id="ARBA00011245"/>
    </source>
</evidence>
<evidence type="ECO:0000313" key="15">
    <source>
        <dbReference type="Proteomes" id="UP001603418"/>
    </source>
</evidence>
<dbReference type="PROSITE" id="PS50075">
    <property type="entry name" value="CARRIER"/>
    <property type="match status" value="1"/>
</dbReference>
<keyword evidence="8" id="KW-0560">Oxidoreductase</keyword>
<evidence type="ECO:0000256" key="5">
    <source>
        <dbReference type="ARBA" id="ARBA00022516"/>
    </source>
</evidence>
<feature type="domain" description="Carrier" evidence="13">
    <location>
        <begin position="2"/>
        <end position="80"/>
    </location>
</feature>
<evidence type="ECO:0000259" key="13">
    <source>
        <dbReference type="PROSITE" id="PS50075"/>
    </source>
</evidence>
<dbReference type="InterPro" id="IPR036736">
    <property type="entry name" value="ACP-like_sf"/>
</dbReference>
<comment type="pathway">
    <text evidence="1">Lipid metabolism.</text>
</comment>
<keyword evidence="6" id="KW-0597">Phosphoprotein</keyword>
<keyword evidence="11" id="KW-0275">Fatty acid biosynthesis</keyword>
<comment type="catalytic activity">
    <reaction evidence="12">
        <text>a 2,3-saturated acyl-CoA + NAD(+) = a (2E)-enoyl-CoA + NADH + H(+)</text>
        <dbReference type="Rhea" id="RHEA:18177"/>
        <dbReference type="ChEBI" id="CHEBI:15378"/>
        <dbReference type="ChEBI" id="CHEBI:57540"/>
        <dbReference type="ChEBI" id="CHEBI:57945"/>
        <dbReference type="ChEBI" id="CHEBI:58856"/>
        <dbReference type="ChEBI" id="CHEBI:65111"/>
        <dbReference type="EC" id="1.3.1.44"/>
    </reaction>
</comment>
<proteinExistence type="predicted"/>
<keyword evidence="15" id="KW-1185">Reference proteome</keyword>
<keyword evidence="4" id="KW-0596">Phosphopantetheine</keyword>
<dbReference type="Gene3D" id="1.10.1200.10">
    <property type="entry name" value="ACP-like"/>
    <property type="match status" value="1"/>
</dbReference>
<dbReference type="Proteomes" id="UP001603418">
    <property type="component" value="Unassembled WGS sequence"/>
</dbReference>
<sequence>MPELTTTERQLRDSLSQITQRSVDTIPSNGQLEQDLQIDSLALAELVTDLEARLSVITPGEETGRLRTVEECARSSPAAQRAERTFGMSMRQITPKQRGFLIVNSHPEGAAATVRRTWQQIPAQVGGRRPVALILGHSAGYGLATLLAGLRQHGIRGVGVAFESADTGRRTASAGWYRTAAADSLTRQAGGDFTFLNADAFSEDGKKQVLDLVEQRYGPVDYLIYSLAAPRRTDPVTGTVHHSVIKPLGDCYEAPALDFTGSEPAVSRIRLEPGTEEEKQATIAVMGGTDWSLWVTALAGRRLLAPGFTTIALTYVGSEVTAPVYRAGTIGAAKKHLETIARNLAASPALTAAGGRAFTVVAGAAVTQASSAIPSIALYTAFLRTILGEDAFRSPADQAIELWDQLEGRTPLTLDDEGRIRLDGWELDDTVQKRVRQLWSDPGHGLNQARAGADWFMAQVRELYGWGVTDVDYTQPVETDIAWPSPR</sequence>
<dbReference type="InterPro" id="IPR010758">
    <property type="entry name" value="Trans-2-enoyl-CoA_reductase"/>
</dbReference>
<dbReference type="InterPro" id="IPR009081">
    <property type="entry name" value="PP-bd_ACP"/>
</dbReference>
<comment type="caution">
    <text evidence="14">The sequence shown here is derived from an EMBL/GenBank/DDBJ whole genome shotgun (WGS) entry which is preliminary data.</text>
</comment>
<evidence type="ECO:0000256" key="9">
    <source>
        <dbReference type="ARBA" id="ARBA00023027"/>
    </source>
</evidence>
<evidence type="ECO:0000313" key="14">
    <source>
        <dbReference type="EMBL" id="MFF9885709.1"/>
    </source>
</evidence>
<evidence type="ECO:0000256" key="6">
    <source>
        <dbReference type="ARBA" id="ARBA00022553"/>
    </source>
</evidence>
<keyword evidence="9" id="KW-0520">NAD</keyword>
<evidence type="ECO:0000256" key="4">
    <source>
        <dbReference type="ARBA" id="ARBA00022450"/>
    </source>
</evidence>
<name>A0ABW6Z3I0_9ACTN</name>
<dbReference type="Gene3D" id="3.40.50.720">
    <property type="entry name" value="NAD(P)-binding Rossmann-like Domain"/>
    <property type="match status" value="1"/>
</dbReference>
<organism evidence="14 15">
    <name type="scientific">Streptomyces eurythermus</name>
    <dbReference type="NCBI Taxonomy" id="42237"/>
    <lineage>
        <taxon>Bacteria</taxon>
        <taxon>Bacillati</taxon>
        <taxon>Actinomycetota</taxon>
        <taxon>Actinomycetes</taxon>
        <taxon>Kitasatosporales</taxon>
        <taxon>Streptomycetaceae</taxon>
        <taxon>Streptomyces</taxon>
    </lineage>
</organism>
<comment type="subunit">
    <text evidence="2">Monomer.</text>
</comment>
<dbReference type="RefSeq" id="WP_342450978.1">
    <property type="nucleotide sequence ID" value="NZ_JBFACJ010000024.1"/>
</dbReference>
<evidence type="ECO:0000256" key="8">
    <source>
        <dbReference type="ARBA" id="ARBA00023002"/>
    </source>
</evidence>
<gene>
    <name evidence="14" type="ORF">ACF1HC_29565</name>
</gene>
<evidence type="ECO:0000256" key="10">
    <source>
        <dbReference type="ARBA" id="ARBA00023098"/>
    </source>
</evidence>
<dbReference type="SUPFAM" id="SSF51735">
    <property type="entry name" value="NAD(P)-binding Rossmann-fold domains"/>
    <property type="match status" value="1"/>
</dbReference>
<accession>A0ABW6Z3I0</accession>